<comment type="caution">
    <text evidence="17">The sequence shown here is derived from an EMBL/GenBank/DDBJ whole genome shotgun (WGS) entry which is preliminary data.</text>
</comment>
<dbReference type="GO" id="GO:0016020">
    <property type="term" value="C:membrane"/>
    <property type="evidence" value="ECO:0007669"/>
    <property type="project" value="UniProtKB-SubCell"/>
</dbReference>
<evidence type="ECO:0000256" key="13">
    <source>
        <dbReference type="ARBA" id="ARBA00024209"/>
    </source>
</evidence>
<keyword evidence="9" id="KW-0833">Ubl conjugation pathway</keyword>
<dbReference type="PROSITE" id="PS50089">
    <property type="entry name" value="ZF_RING_2"/>
    <property type="match status" value="1"/>
</dbReference>
<proteinExistence type="inferred from homology"/>
<comment type="pathway">
    <text evidence="3">Protein modification; protein ubiquitination.</text>
</comment>
<evidence type="ECO:0000256" key="1">
    <source>
        <dbReference type="ARBA" id="ARBA00000900"/>
    </source>
</evidence>
<dbReference type="PANTHER" id="PTHR45768:SF37">
    <property type="entry name" value="TRANSCRIPTION FACTOR C2H2 FAMILY-RELATED"/>
    <property type="match status" value="1"/>
</dbReference>
<dbReference type="Proteomes" id="UP000289340">
    <property type="component" value="Chromosome 15"/>
</dbReference>
<keyword evidence="10" id="KW-0862">Zinc</keyword>
<keyword evidence="12 15" id="KW-0472">Membrane</keyword>
<evidence type="ECO:0000259" key="16">
    <source>
        <dbReference type="PROSITE" id="PS50089"/>
    </source>
</evidence>
<evidence type="ECO:0000256" key="6">
    <source>
        <dbReference type="ARBA" id="ARBA00022692"/>
    </source>
</evidence>
<keyword evidence="7" id="KW-0479">Metal-binding</keyword>
<dbReference type="Gramene" id="XM_028347834.1">
    <property type="protein sequence ID" value="XP_028203635.1"/>
    <property type="gene ID" value="LOC114387627"/>
</dbReference>
<accession>A0A445GV51</accession>
<comment type="similarity">
    <text evidence="13">Belongs to the RING-type zinc finger family. ATL subfamily.</text>
</comment>
<evidence type="ECO:0000256" key="14">
    <source>
        <dbReference type="PROSITE-ProRule" id="PRU00175"/>
    </source>
</evidence>
<keyword evidence="11 15" id="KW-1133">Transmembrane helix</keyword>
<gene>
    <name evidence="17" type="ORF">D0Y65_041297</name>
</gene>
<dbReference type="Gene3D" id="3.30.40.10">
    <property type="entry name" value="Zinc/RING finger domain, C3HC4 (zinc finger)"/>
    <property type="match status" value="1"/>
</dbReference>
<sequence length="345" mass="37060">MLPLFSVNSVMASTSDSVPSFTAVGYTRTDATSPPNNHHLSSLSHVTLITVTVLAVAVTVSLALYFLLRYRNSNRFRFLRRVSPSTSAAAFSSSGNRILPETTSSSSVFDLLPTFTFSSITRRADAAGGGDCAVCLSKFEQNDLLRLLPLCCHAFHAECIDTWLRSKLTCPLCRSAVAASESDLAMVFRSSSVAGSDSFRLEIGNISSRREGDITAVAGETRGRSYSVGAFEYLIDEEAEVEVEVAFGLADRRIVSGEKNDGAPIVAPADSLAGEVGRGGGSRNGNGWLKDYVDRLSNTVSFRSSGSFFTGSSRRSDVVLGGDYDVEANRFGDEIGEMFRWLSGV</sequence>
<evidence type="ECO:0000313" key="18">
    <source>
        <dbReference type="Proteomes" id="UP000289340"/>
    </source>
</evidence>
<dbReference type="SMART" id="SM00184">
    <property type="entry name" value="RING"/>
    <property type="match status" value="1"/>
</dbReference>
<evidence type="ECO:0000256" key="9">
    <source>
        <dbReference type="ARBA" id="ARBA00022786"/>
    </source>
</evidence>
<dbReference type="InterPro" id="IPR001841">
    <property type="entry name" value="Znf_RING"/>
</dbReference>
<feature type="transmembrane region" description="Helical" evidence="15">
    <location>
        <begin position="43"/>
        <end position="68"/>
    </location>
</feature>
<dbReference type="GO" id="GO:0061630">
    <property type="term" value="F:ubiquitin protein ligase activity"/>
    <property type="evidence" value="ECO:0007669"/>
    <property type="project" value="UniProtKB-EC"/>
</dbReference>
<keyword evidence="6 15" id="KW-0812">Transmembrane</keyword>
<keyword evidence="18" id="KW-1185">Reference proteome</keyword>
<evidence type="ECO:0000256" key="3">
    <source>
        <dbReference type="ARBA" id="ARBA00004906"/>
    </source>
</evidence>
<dbReference type="AlphaFoldDB" id="A0A445GV51"/>
<dbReference type="InterPro" id="IPR013083">
    <property type="entry name" value="Znf_RING/FYVE/PHD"/>
</dbReference>
<evidence type="ECO:0000256" key="12">
    <source>
        <dbReference type="ARBA" id="ARBA00023136"/>
    </source>
</evidence>
<evidence type="ECO:0000256" key="11">
    <source>
        <dbReference type="ARBA" id="ARBA00022989"/>
    </source>
</evidence>
<dbReference type="SUPFAM" id="SSF57850">
    <property type="entry name" value="RING/U-box"/>
    <property type="match status" value="1"/>
</dbReference>
<comment type="subcellular location">
    <subcellularLocation>
        <location evidence="2">Membrane</location>
        <topology evidence="2">Single-pass membrane protein</topology>
    </subcellularLocation>
</comment>
<evidence type="ECO:0000256" key="4">
    <source>
        <dbReference type="ARBA" id="ARBA00012483"/>
    </source>
</evidence>
<evidence type="ECO:0000256" key="10">
    <source>
        <dbReference type="ARBA" id="ARBA00022833"/>
    </source>
</evidence>
<reference evidence="17 18" key="1">
    <citation type="submission" date="2018-09" db="EMBL/GenBank/DDBJ databases">
        <title>A high-quality reference genome of wild soybean provides a powerful tool to mine soybean genomes.</title>
        <authorList>
            <person name="Xie M."/>
            <person name="Chung C.Y.L."/>
            <person name="Li M.-W."/>
            <person name="Wong F.-L."/>
            <person name="Chan T.-F."/>
            <person name="Lam H.-M."/>
        </authorList>
    </citation>
    <scope>NUCLEOTIDE SEQUENCE [LARGE SCALE GENOMIC DNA]</scope>
    <source>
        <strain evidence="18">cv. W05</strain>
        <tissue evidence="17">Hypocotyl of etiolated seedlings</tissue>
    </source>
</reference>
<dbReference type="GO" id="GO:0016567">
    <property type="term" value="P:protein ubiquitination"/>
    <property type="evidence" value="ECO:0007669"/>
    <property type="project" value="TreeGrafter"/>
</dbReference>
<dbReference type="EMBL" id="QZWG01000015">
    <property type="protein sequence ID" value="RZB65187.1"/>
    <property type="molecule type" value="Genomic_DNA"/>
</dbReference>
<keyword evidence="5" id="KW-0808">Transferase</keyword>
<dbReference type="CDD" id="cd16461">
    <property type="entry name" value="RING-H2_EL5-like"/>
    <property type="match status" value="1"/>
</dbReference>
<dbReference type="Pfam" id="PF13639">
    <property type="entry name" value="zf-RING_2"/>
    <property type="match status" value="1"/>
</dbReference>
<dbReference type="FunFam" id="3.30.40.10:FF:000187">
    <property type="entry name" value="E3 ubiquitin-protein ligase ATL6"/>
    <property type="match status" value="1"/>
</dbReference>
<comment type="catalytic activity">
    <reaction evidence="1">
        <text>S-ubiquitinyl-[E2 ubiquitin-conjugating enzyme]-L-cysteine + [acceptor protein]-L-lysine = [E2 ubiquitin-conjugating enzyme]-L-cysteine + N(6)-ubiquitinyl-[acceptor protein]-L-lysine.</text>
        <dbReference type="EC" id="2.3.2.27"/>
    </reaction>
</comment>
<name>A0A445GV51_GLYSO</name>
<evidence type="ECO:0000256" key="7">
    <source>
        <dbReference type="ARBA" id="ARBA00022723"/>
    </source>
</evidence>
<evidence type="ECO:0000256" key="15">
    <source>
        <dbReference type="SAM" id="Phobius"/>
    </source>
</evidence>
<dbReference type="EC" id="2.3.2.27" evidence="4"/>
<evidence type="ECO:0000256" key="8">
    <source>
        <dbReference type="ARBA" id="ARBA00022771"/>
    </source>
</evidence>
<evidence type="ECO:0000313" key="17">
    <source>
        <dbReference type="EMBL" id="RZB65187.1"/>
    </source>
</evidence>
<keyword evidence="8 14" id="KW-0863">Zinc-finger</keyword>
<feature type="domain" description="RING-type" evidence="16">
    <location>
        <begin position="132"/>
        <end position="174"/>
    </location>
</feature>
<evidence type="ECO:0000256" key="2">
    <source>
        <dbReference type="ARBA" id="ARBA00004167"/>
    </source>
</evidence>
<dbReference type="GO" id="GO:0008270">
    <property type="term" value="F:zinc ion binding"/>
    <property type="evidence" value="ECO:0007669"/>
    <property type="project" value="UniProtKB-KW"/>
</dbReference>
<dbReference type="PANTHER" id="PTHR45768">
    <property type="entry name" value="E3 UBIQUITIN-PROTEIN LIGASE RNF13-LIKE"/>
    <property type="match status" value="1"/>
</dbReference>
<organism evidence="17 18">
    <name type="scientific">Glycine soja</name>
    <name type="common">Wild soybean</name>
    <dbReference type="NCBI Taxonomy" id="3848"/>
    <lineage>
        <taxon>Eukaryota</taxon>
        <taxon>Viridiplantae</taxon>
        <taxon>Streptophyta</taxon>
        <taxon>Embryophyta</taxon>
        <taxon>Tracheophyta</taxon>
        <taxon>Spermatophyta</taxon>
        <taxon>Magnoliopsida</taxon>
        <taxon>eudicotyledons</taxon>
        <taxon>Gunneridae</taxon>
        <taxon>Pentapetalae</taxon>
        <taxon>rosids</taxon>
        <taxon>fabids</taxon>
        <taxon>Fabales</taxon>
        <taxon>Fabaceae</taxon>
        <taxon>Papilionoideae</taxon>
        <taxon>50 kb inversion clade</taxon>
        <taxon>NPAAA clade</taxon>
        <taxon>indigoferoid/millettioid clade</taxon>
        <taxon>Phaseoleae</taxon>
        <taxon>Glycine</taxon>
        <taxon>Glycine subgen. Soja</taxon>
    </lineage>
</organism>
<protein>
    <recommendedName>
        <fullName evidence="4">RING-type E3 ubiquitin transferase</fullName>
        <ecNumber evidence="4">2.3.2.27</ecNumber>
    </recommendedName>
</protein>
<evidence type="ECO:0000256" key="5">
    <source>
        <dbReference type="ARBA" id="ARBA00022679"/>
    </source>
</evidence>